<feature type="transmembrane region" description="Helical" evidence="2">
    <location>
        <begin position="12"/>
        <end position="28"/>
    </location>
</feature>
<evidence type="ECO:0000256" key="1">
    <source>
        <dbReference type="SAM" id="MobiDB-lite"/>
    </source>
</evidence>
<proteinExistence type="predicted"/>
<evidence type="ECO:0000313" key="4">
    <source>
        <dbReference type="Proteomes" id="UP000503336"/>
    </source>
</evidence>
<keyword evidence="2" id="KW-0472">Membrane</keyword>
<evidence type="ECO:0000313" key="3">
    <source>
        <dbReference type="EMBL" id="QIE53957.1"/>
    </source>
</evidence>
<keyword evidence="2" id="KW-1133">Transmembrane helix</keyword>
<dbReference type="KEGG" id="hdh:G5B40_06530"/>
<sequence length="74" mass="7361">MAQGGNNSKAYIIGGLVIVVAVIAYFVYGDGMAMLDGETDSVTVESGETTTDGTDGAEAPAETEGGTTAPADDN</sequence>
<organism evidence="3 4">
    <name type="scientific">Pikeienuella piscinae</name>
    <dbReference type="NCBI Taxonomy" id="2748098"/>
    <lineage>
        <taxon>Bacteria</taxon>
        <taxon>Pseudomonadati</taxon>
        <taxon>Pseudomonadota</taxon>
        <taxon>Alphaproteobacteria</taxon>
        <taxon>Rhodobacterales</taxon>
        <taxon>Paracoccaceae</taxon>
        <taxon>Pikeienuella</taxon>
    </lineage>
</organism>
<reference evidence="3 4" key="1">
    <citation type="submission" date="2020-02" db="EMBL/GenBank/DDBJ databases">
        <title>complete genome sequence of Rhodobacteraceae bacterium.</title>
        <authorList>
            <person name="Park J."/>
            <person name="Kim Y.-S."/>
            <person name="Kim K.-H."/>
        </authorList>
    </citation>
    <scope>NUCLEOTIDE SEQUENCE [LARGE SCALE GENOMIC DNA]</scope>
    <source>
        <strain evidence="3 4">RR4-56</strain>
    </source>
</reference>
<dbReference type="RefSeq" id="WP_165093508.1">
    <property type="nucleotide sequence ID" value="NZ_CP049056.1"/>
</dbReference>
<feature type="region of interest" description="Disordered" evidence="1">
    <location>
        <begin position="39"/>
        <end position="74"/>
    </location>
</feature>
<feature type="compositionally biased region" description="Low complexity" evidence="1">
    <location>
        <begin position="40"/>
        <end position="56"/>
    </location>
</feature>
<evidence type="ECO:0000256" key="2">
    <source>
        <dbReference type="SAM" id="Phobius"/>
    </source>
</evidence>
<gene>
    <name evidence="3" type="ORF">G5B40_06530</name>
</gene>
<keyword evidence="2" id="KW-0812">Transmembrane</keyword>
<dbReference type="Proteomes" id="UP000503336">
    <property type="component" value="Chromosome"/>
</dbReference>
<accession>A0A7L5BUB5</accession>
<protein>
    <submittedName>
        <fullName evidence="3">Uncharacterized protein</fullName>
    </submittedName>
</protein>
<dbReference type="EMBL" id="CP049056">
    <property type="protein sequence ID" value="QIE53957.1"/>
    <property type="molecule type" value="Genomic_DNA"/>
</dbReference>
<name>A0A7L5BUB5_9RHOB</name>
<keyword evidence="4" id="KW-1185">Reference proteome</keyword>
<dbReference type="AlphaFoldDB" id="A0A7L5BUB5"/>